<proteinExistence type="predicted"/>
<dbReference type="AlphaFoldDB" id="A0AAE0NYH2"/>
<gene>
    <name evidence="2" type="ORF">B0H63DRAFT_518976</name>
</gene>
<reference evidence="2" key="1">
    <citation type="journal article" date="2023" name="Mol. Phylogenet. Evol.">
        <title>Genome-scale phylogeny and comparative genomics of the fungal order Sordariales.</title>
        <authorList>
            <person name="Hensen N."/>
            <person name="Bonometti L."/>
            <person name="Westerberg I."/>
            <person name="Brannstrom I.O."/>
            <person name="Guillou S."/>
            <person name="Cros-Aarteil S."/>
            <person name="Calhoun S."/>
            <person name="Haridas S."/>
            <person name="Kuo A."/>
            <person name="Mondo S."/>
            <person name="Pangilinan J."/>
            <person name="Riley R."/>
            <person name="LaButti K."/>
            <person name="Andreopoulos B."/>
            <person name="Lipzen A."/>
            <person name="Chen C."/>
            <person name="Yan M."/>
            <person name="Daum C."/>
            <person name="Ng V."/>
            <person name="Clum A."/>
            <person name="Steindorff A."/>
            <person name="Ohm R.A."/>
            <person name="Martin F."/>
            <person name="Silar P."/>
            <person name="Natvig D.O."/>
            <person name="Lalanne C."/>
            <person name="Gautier V."/>
            <person name="Ament-Velasquez S.L."/>
            <person name="Kruys A."/>
            <person name="Hutchinson M.I."/>
            <person name="Powell A.J."/>
            <person name="Barry K."/>
            <person name="Miller A.N."/>
            <person name="Grigoriev I.V."/>
            <person name="Debuchy R."/>
            <person name="Gladieux P."/>
            <person name="Hiltunen Thoren M."/>
            <person name="Johannesson H."/>
        </authorList>
    </citation>
    <scope>NUCLEOTIDE SEQUENCE</scope>
    <source>
        <strain evidence="2">CBS 232.78</strain>
    </source>
</reference>
<evidence type="ECO:0000256" key="1">
    <source>
        <dbReference type="SAM" id="MobiDB-lite"/>
    </source>
</evidence>
<dbReference type="EMBL" id="JAULSW010000002">
    <property type="protein sequence ID" value="KAK3389745.1"/>
    <property type="molecule type" value="Genomic_DNA"/>
</dbReference>
<comment type="caution">
    <text evidence="2">The sequence shown here is derived from an EMBL/GenBank/DDBJ whole genome shotgun (WGS) entry which is preliminary data.</text>
</comment>
<reference evidence="2" key="2">
    <citation type="submission" date="2023-06" db="EMBL/GenBank/DDBJ databases">
        <authorList>
            <consortium name="Lawrence Berkeley National Laboratory"/>
            <person name="Haridas S."/>
            <person name="Hensen N."/>
            <person name="Bonometti L."/>
            <person name="Westerberg I."/>
            <person name="Brannstrom I.O."/>
            <person name="Guillou S."/>
            <person name="Cros-Aarteil S."/>
            <person name="Calhoun S."/>
            <person name="Kuo A."/>
            <person name="Mondo S."/>
            <person name="Pangilinan J."/>
            <person name="Riley R."/>
            <person name="LaButti K."/>
            <person name="Andreopoulos B."/>
            <person name="Lipzen A."/>
            <person name="Chen C."/>
            <person name="Yanf M."/>
            <person name="Daum C."/>
            <person name="Ng V."/>
            <person name="Clum A."/>
            <person name="Steindorff A."/>
            <person name="Ohm R."/>
            <person name="Martin F."/>
            <person name="Silar P."/>
            <person name="Natvig D."/>
            <person name="Lalanne C."/>
            <person name="Gautier V."/>
            <person name="Ament-velasquez S.L."/>
            <person name="Kruys A."/>
            <person name="Hutchinson M.I."/>
            <person name="Powell A.J."/>
            <person name="Barry K."/>
            <person name="Miller A.N."/>
            <person name="Grigoriev I.V."/>
            <person name="Debuchy R."/>
            <person name="Gladieux P."/>
            <person name="Thoren M.H."/>
            <person name="Johannesson H."/>
        </authorList>
    </citation>
    <scope>NUCLEOTIDE SEQUENCE</scope>
    <source>
        <strain evidence="2">CBS 232.78</strain>
    </source>
</reference>
<evidence type="ECO:0000313" key="3">
    <source>
        <dbReference type="Proteomes" id="UP001285441"/>
    </source>
</evidence>
<dbReference type="Proteomes" id="UP001285441">
    <property type="component" value="Unassembled WGS sequence"/>
</dbReference>
<evidence type="ECO:0000313" key="2">
    <source>
        <dbReference type="EMBL" id="KAK3389745.1"/>
    </source>
</evidence>
<name>A0AAE0NYH2_9PEZI</name>
<organism evidence="2 3">
    <name type="scientific">Podospora didyma</name>
    <dbReference type="NCBI Taxonomy" id="330526"/>
    <lineage>
        <taxon>Eukaryota</taxon>
        <taxon>Fungi</taxon>
        <taxon>Dikarya</taxon>
        <taxon>Ascomycota</taxon>
        <taxon>Pezizomycotina</taxon>
        <taxon>Sordariomycetes</taxon>
        <taxon>Sordariomycetidae</taxon>
        <taxon>Sordariales</taxon>
        <taxon>Podosporaceae</taxon>
        <taxon>Podospora</taxon>
    </lineage>
</organism>
<keyword evidence="3" id="KW-1185">Reference proteome</keyword>
<protein>
    <submittedName>
        <fullName evidence="2">Uncharacterized protein</fullName>
    </submittedName>
</protein>
<accession>A0AAE0NYH2</accession>
<feature type="region of interest" description="Disordered" evidence="1">
    <location>
        <begin position="383"/>
        <end position="402"/>
    </location>
</feature>
<sequence>MASISIVIPTELKQEIRGKPIFLLNANNRGDMYHIRVARSLKPGPLIIYGCNDNTKELQEYCSQIQPRTAMGTSPNHVIFTSSDRPGAVDKDTVYKFNGTTFSKKELTDPAKIKVTTETIDEKYVITEDKATAIIAGELGKLSPITTTDPKEKKVESKQTMEFLTRIRMSTALLDENQRSCLDVEFKKTTGNPFVTKFGTVPNDNNQTSIGTRVLILHRDSGVQPDGPYPELDTGAALSELVAIINTKGHKAIVAGDAEANGAWTIGKYWKHPVWKTVADYEILKGVGKRDRVAYMLEWAYRKGYFKMAVGFRSGVLDMLSFLGVPTVSISLRHLEGESRHNLLAKPILNRVNVFYNVSRHEETVWNSGVKVLLSPVGPQLSKTPKAKKVEPRKAPGGFTDMDNVTVRDAMEAVMAQVYSARSPAPRSIYTSRDALRSDANNRVRLLPEPGLIDYKVLRQRLPKKTALADGERLYPELAAMYNRTG</sequence>